<dbReference type="GO" id="GO:0036297">
    <property type="term" value="P:interstrand cross-link repair"/>
    <property type="evidence" value="ECO:0007669"/>
    <property type="project" value="TreeGrafter"/>
</dbReference>
<dbReference type="GO" id="GO:0006289">
    <property type="term" value="P:nucleotide-excision repair"/>
    <property type="evidence" value="ECO:0007669"/>
    <property type="project" value="TreeGrafter"/>
</dbReference>
<dbReference type="GO" id="GO:0003676">
    <property type="term" value="F:nucleic acid binding"/>
    <property type="evidence" value="ECO:0007669"/>
    <property type="project" value="InterPro"/>
</dbReference>
<dbReference type="InterPro" id="IPR027417">
    <property type="entry name" value="P-loop_NTPase"/>
</dbReference>
<dbReference type="InterPro" id="IPR011545">
    <property type="entry name" value="DEAD/DEAH_box_helicase_dom"/>
</dbReference>
<reference evidence="6" key="1">
    <citation type="submission" date="2010-02" db="EMBL/GenBank/DDBJ databases">
        <title>Complete sequence of Ferroglobus placidus DSM 10642.</title>
        <authorList>
            <consortium name="US DOE Joint Genome Institute"/>
            <person name="Lucas S."/>
            <person name="Copeland A."/>
            <person name="Lapidus A."/>
            <person name="Cheng J.-F."/>
            <person name="Bruce D."/>
            <person name="Goodwin L."/>
            <person name="Pitluck S."/>
            <person name="Saunders E."/>
            <person name="Brettin T."/>
            <person name="Detter J.C."/>
            <person name="Han C."/>
            <person name="Tapia R."/>
            <person name="Larimer F."/>
            <person name="Land M."/>
            <person name="Hauser L."/>
            <person name="Kyrpides N."/>
            <person name="Ivanova N."/>
            <person name="Holmes D."/>
            <person name="Lovley D."/>
            <person name="Kyrpides N."/>
            <person name="Anderson I.J."/>
            <person name="Woyke T."/>
        </authorList>
    </citation>
    <scope>NUCLEOTIDE SEQUENCE [LARGE SCALE GENOMIC DNA]</scope>
    <source>
        <strain evidence="6">DSM 10642 / AEDII12DO</strain>
    </source>
</reference>
<keyword evidence="1" id="KW-0547">Nucleotide-binding</keyword>
<dbReference type="PaxDb" id="589924-Ferp_0324"/>
<gene>
    <name evidence="5" type="ordered locus">Ferp_0324</name>
</gene>
<dbReference type="STRING" id="589924.Ferp_0324"/>
<dbReference type="EMBL" id="CP001899">
    <property type="protein sequence ID" value="ADC64504.1"/>
    <property type="molecule type" value="Genomic_DNA"/>
</dbReference>
<keyword evidence="6" id="KW-1185">Reference proteome</keyword>
<sequence>MKAEDFFCPKCGRIKSRCICERISTRQKNLEIFEKYCGVRELKGLFDTEDEIVVYRKFDPEEVERIDLSEVNLSERAKSALLSRGIKSLYKFQVEAIEKIREGKNVVIVAPTGFGKTEAFTIPILESLKKGEKALIFYPTKALASDQYEKISYYSSFFGFNAVKFDGDSGYSERREVLSGRADLILTNPDMVDYHLRNTPAFRRVAEKVRFLVFDELHSYSGLLGSNVAWLVKRLERFSDFRVIASTATIANPKEFAEYVFGKKFEVVKSSGRKGTLHFIMRYTPSFYGAVKDCVKSLLGKKTLVFANSYKAVETIAWILNREGIVARVHKGGMTKKERRRVEKEFKEGRVKIVVATSTLELGIDIGDVEVVVSELVPFPQFLQRCGRAGRKGQESVGVLILREDDSIANYYRNNPEEYFKDEMFCYAEKDNEELKKYHILSMAKEKAIFEGEVEDLEKYAKEGYLVNAGGLYLATRKAEEFLKKFNMRGIGERVKILLEGKEIGERALPMAIKELFPGGIVIHAGRRIRSLKLDLKNFVAEVEPYERGEEITDPLYTSIPRIIKEIEEIEKPVNAVYCDMDVTISVFGYVVKNVYTGEKLGINYLNEPVSYTFRTKGFLFSSPFPDYMDYEDFYAGSFHALEHVLIEASNSLTGGGSNYMGGISTPEGDIFVYDATPGGNGLSKLLFSRLEKAFRVAYDVLKKCSCQRVDGCPKCTYSYQCGNNNQPLNRLGAINVIEKVFKGERRKTDVEKYKEVAEFRYFP</sequence>
<dbReference type="Gene3D" id="3.40.50.300">
    <property type="entry name" value="P-loop containing nucleotide triphosphate hydrolases"/>
    <property type="match status" value="2"/>
</dbReference>
<dbReference type="PANTHER" id="PTHR47957:SF3">
    <property type="entry name" value="ATP-DEPENDENT HELICASE HRQ1"/>
    <property type="match status" value="1"/>
</dbReference>
<dbReference type="Pfam" id="PF00270">
    <property type="entry name" value="DEAD"/>
    <property type="match status" value="1"/>
</dbReference>
<dbReference type="SMART" id="SM00487">
    <property type="entry name" value="DEXDc"/>
    <property type="match status" value="1"/>
</dbReference>
<name>D3S2H4_FERPA</name>
<dbReference type="RefSeq" id="WP_012964851.1">
    <property type="nucleotide sequence ID" value="NC_013849.1"/>
</dbReference>
<evidence type="ECO:0000256" key="2">
    <source>
        <dbReference type="ARBA" id="ARBA00022840"/>
    </source>
</evidence>
<keyword evidence="5" id="KW-0347">Helicase</keyword>
<dbReference type="KEGG" id="fpl:Ferp_0324"/>
<dbReference type="Pfam" id="PF09369">
    <property type="entry name" value="MZB"/>
    <property type="match status" value="1"/>
</dbReference>
<dbReference type="InterPro" id="IPR014001">
    <property type="entry name" value="Helicase_ATP-bd"/>
</dbReference>
<dbReference type="eggNOG" id="arCOG00555">
    <property type="taxonomic scope" value="Archaea"/>
</dbReference>
<dbReference type="OrthoDB" id="36796at2157"/>
<dbReference type="InterPro" id="IPR018973">
    <property type="entry name" value="MZB"/>
</dbReference>
<dbReference type="PROSITE" id="PS51194">
    <property type="entry name" value="HELICASE_CTER"/>
    <property type="match status" value="1"/>
</dbReference>
<dbReference type="PROSITE" id="PS51192">
    <property type="entry name" value="HELICASE_ATP_BIND_1"/>
    <property type="match status" value="1"/>
</dbReference>
<protein>
    <submittedName>
        <fullName evidence="5">DEAD/DEAH box helicase domain protein</fullName>
    </submittedName>
</protein>
<dbReference type="InterPro" id="IPR001650">
    <property type="entry name" value="Helicase_C-like"/>
</dbReference>
<dbReference type="Pfam" id="PF00271">
    <property type="entry name" value="Helicase_C"/>
    <property type="match status" value="1"/>
</dbReference>
<organism evidence="5 6">
    <name type="scientific">Ferroglobus placidus (strain DSM 10642 / AEDII12DO)</name>
    <dbReference type="NCBI Taxonomy" id="589924"/>
    <lineage>
        <taxon>Archaea</taxon>
        <taxon>Methanobacteriati</taxon>
        <taxon>Methanobacteriota</taxon>
        <taxon>Archaeoglobi</taxon>
        <taxon>Archaeoglobales</taxon>
        <taxon>Archaeoglobaceae</taxon>
        <taxon>Ferroglobus</taxon>
    </lineage>
</organism>
<accession>D3S2H4</accession>
<dbReference type="GeneID" id="8777822"/>
<reference evidence="5 6" key="2">
    <citation type="journal article" date="2011" name="Stand. Genomic Sci.">
        <title>Complete genome sequence of Ferroglobus placidus AEDII12DO.</title>
        <authorList>
            <person name="Anderson I."/>
            <person name="Risso C."/>
            <person name="Holmes D."/>
            <person name="Lucas S."/>
            <person name="Copeland A."/>
            <person name="Lapidus A."/>
            <person name="Cheng J.F."/>
            <person name="Bruce D."/>
            <person name="Goodwin L."/>
            <person name="Pitluck S."/>
            <person name="Saunders E."/>
            <person name="Brettin T."/>
            <person name="Detter J.C."/>
            <person name="Han C."/>
            <person name="Tapia R."/>
            <person name="Larimer F."/>
            <person name="Land M."/>
            <person name="Hauser L."/>
            <person name="Woyke T."/>
            <person name="Lovley D."/>
            <person name="Kyrpides N."/>
            <person name="Ivanova N."/>
        </authorList>
    </citation>
    <scope>NUCLEOTIDE SEQUENCE [LARGE SCALE GENOMIC DNA]</scope>
    <source>
        <strain evidence="6">DSM 10642 / AEDII12DO</strain>
    </source>
</reference>
<dbReference type="HOGENOM" id="CLU_000809_3_2_2"/>
<dbReference type="SMART" id="SM00490">
    <property type="entry name" value="HELICc"/>
    <property type="match status" value="1"/>
</dbReference>
<keyword evidence="5" id="KW-0378">Hydrolase</keyword>
<evidence type="ECO:0000313" key="6">
    <source>
        <dbReference type="Proteomes" id="UP000002613"/>
    </source>
</evidence>
<evidence type="ECO:0000256" key="1">
    <source>
        <dbReference type="ARBA" id="ARBA00022741"/>
    </source>
</evidence>
<evidence type="ECO:0000259" key="3">
    <source>
        <dbReference type="PROSITE" id="PS51192"/>
    </source>
</evidence>
<evidence type="ECO:0000259" key="4">
    <source>
        <dbReference type="PROSITE" id="PS51194"/>
    </source>
</evidence>
<dbReference type="AlphaFoldDB" id="D3S2H4"/>
<feature type="domain" description="Helicase C-terminal" evidence="4">
    <location>
        <begin position="290"/>
        <end position="439"/>
    </location>
</feature>
<dbReference type="SUPFAM" id="SSF52540">
    <property type="entry name" value="P-loop containing nucleoside triphosphate hydrolases"/>
    <property type="match status" value="1"/>
</dbReference>
<keyword evidence="2" id="KW-0067">ATP-binding</keyword>
<dbReference type="GO" id="GO:0005524">
    <property type="term" value="F:ATP binding"/>
    <property type="evidence" value="ECO:0007669"/>
    <property type="project" value="UniProtKB-KW"/>
</dbReference>
<evidence type="ECO:0000313" key="5">
    <source>
        <dbReference type="EMBL" id="ADC64504.1"/>
    </source>
</evidence>
<proteinExistence type="predicted"/>
<dbReference type="PANTHER" id="PTHR47957">
    <property type="entry name" value="ATP-DEPENDENT HELICASE HRQ1"/>
    <property type="match status" value="1"/>
</dbReference>
<dbReference type="Proteomes" id="UP000002613">
    <property type="component" value="Chromosome"/>
</dbReference>
<dbReference type="GO" id="GO:0043138">
    <property type="term" value="F:3'-5' DNA helicase activity"/>
    <property type="evidence" value="ECO:0007669"/>
    <property type="project" value="TreeGrafter"/>
</dbReference>
<feature type="domain" description="Helicase ATP-binding" evidence="3">
    <location>
        <begin position="97"/>
        <end position="268"/>
    </location>
</feature>